<dbReference type="KEGG" id="efr:EFREU_v1c04450"/>
<protein>
    <submittedName>
        <fullName evidence="1">Uncharacterized protein</fullName>
    </submittedName>
</protein>
<gene>
    <name evidence="1" type="ORF">EFREU_v1c04450</name>
</gene>
<sequence>MTMRNIIMGLGSVTLFTNVSALNLSSTHSSFVIIKEHNLSHPNFLEEGYFTNEMRKFFMDYQGFNGKLKEESHDLKIADINRGFFETIQEREIFDEFVYGHVLIKNLTDKPMLPSKMEITNIDSIQTLSLDSKYTAKVDKTLSVNYNGVKLKMNPSKEFTFEIHKETSTEVIMPNPIESNKCMISETKVRKVVTYKQSLLYIPLDNDAICKTIIDNKGHRYTVTPRSFVEKIQNDSKSLSYYLGNDEFLQYKDFIGQAESDYLIWMAIKVDDFKIDLKDFSVNTKWNVDIES</sequence>
<organism evidence="1 2">
    <name type="scientific">Entomoplasma freundtii</name>
    <dbReference type="NCBI Taxonomy" id="74700"/>
    <lineage>
        <taxon>Bacteria</taxon>
        <taxon>Bacillati</taxon>
        <taxon>Mycoplasmatota</taxon>
        <taxon>Mollicutes</taxon>
        <taxon>Entomoplasmatales</taxon>
        <taxon>Entomoplasmataceae</taxon>
        <taxon>Entomoplasma</taxon>
    </lineage>
</organism>
<name>A0A2K8NUN0_9MOLU</name>
<keyword evidence="2" id="KW-1185">Reference proteome</keyword>
<dbReference type="RefSeq" id="WP_100609466.1">
    <property type="nucleotide sequence ID" value="NZ_CP024962.1"/>
</dbReference>
<dbReference type="AlphaFoldDB" id="A0A2K8NUN0"/>
<dbReference type="EMBL" id="CP024962">
    <property type="protein sequence ID" value="ATZ16471.1"/>
    <property type="molecule type" value="Genomic_DNA"/>
</dbReference>
<evidence type="ECO:0000313" key="2">
    <source>
        <dbReference type="Proteomes" id="UP000232222"/>
    </source>
</evidence>
<accession>A0A2K8NUN0</accession>
<reference evidence="1 2" key="1">
    <citation type="submission" date="2017-11" db="EMBL/GenBank/DDBJ databases">
        <title>Genome sequence of Entomoplasma freundtii BARC 318 (ATCC 51999).</title>
        <authorList>
            <person name="Lo W.-S."/>
            <person name="Gasparich G.E."/>
            <person name="Kuo C.-H."/>
        </authorList>
    </citation>
    <scope>NUCLEOTIDE SEQUENCE [LARGE SCALE GENOMIC DNA]</scope>
    <source>
        <strain evidence="1 2">BARC 318</strain>
    </source>
</reference>
<dbReference type="Proteomes" id="UP000232222">
    <property type="component" value="Chromosome"/>
</dbReference>
<evidence type="ECO:0000313" key="1">
    <source>
        <dbReference type="EMBL" id="ATZ16471.1"/>
    </source>
</evidence>
<proteinExistence type="predicted"/>